<dbReference type="PANTHER" id="PTHR23167">
    <property type="entry name" value="CALPONIN HOMOLOGY DOMAIN-CONTAINING PROTEIN DDB_G0272472-RELATED"/>
    <property type="match status" value="1"/>
</dbReference>
<feature type="region of interest" description="Disordered" evidence="5">
    <location>
        <begin position="683"/>
        <end position="718"/>
    </location>
</feature>
<dbReference type="PANTHER" id="PTHR23167:SF84">
    <property type="entry name" value="ALPHA ACTININ 3-RELATED"/>
    <property type="match status" value="1"/>
</dbReference>
<dbReference type="PROSITE" id="PS50023">
    <property type="entry name" value="LIM_DOMAIN_2"/>
    <property type="match status" value="1"/>
</dbReference>
<evidence type="ECO:0000256" key="5">
    <source>
        <dbReference type="SAM" id="MobiDB-lite"/>
    </source>
</evidence>
<keyword evidence="2 4" id="KW-0862">Zinc</keyword>
<keyword evidence="3 4" id="KW-0440">LIM domain</keyword>
<proteinExistence type="predicted"/>
<evidence type="ECO:0000259" key="6">
    <source>
        <dbReference type="PROSITE" id="PS50023"/>
    </source>
</evidence>
<dbReference type="SUPFAM" id="SSF57716">
    <property type="entry name" value="Glucocorticoid receptor-like (DNA-binding domain)"/>
    <property type="match status" value="1"/>
</dbReference>
<feature type="region of interest" description="Disordered" evidence="5">
    <location>
        <begin position="961"/>
        <end position="987"/>
    </location>
</feature>
<dbReference type="InterPro" id="IPR022735">
    <property type="entry name" value="bMERB_dom"/>
</dbReference>
<feature type="compositionally biased region" description="Basic and acidic residues" evidence="5">
    <location>
        <begin position="421"/>
        <end position="433"/>
    </location>
</feature>
<feature type="compositionally biased region" description="Basic residues" evidence="5">
    <location>
        <begin position="978"/>
        <end position="987"/>
    </location>
</feature>
<dbReference type="PROSITE" id="PS00478">
    <property type="entry name" value="LIM_DOMAIN_1"/>
    <property type="match status" value="1"/>
</dbReference>
<sequence>MSSVKPTYIPRRDKCSKCKNPVFLAERILINEKIFHRVCFSCAHCGTQLHPDSFDYYENESGDYCCESCPDNSLSSEDRTNEDRSLKSESESVVIIDDSNPIIEISSSSASTVSIDRSRIPKKDSIVLARMKMFGHNMLNADDCNSVSSRNVSDGSNLLLNNALILSKSNLKSDASSSYNIDSLCDSSKSDKGSNISSDNLSKNNLIQDSALSSINSTNDSDISEGKCIGDEVSSSNSDAPSRDDILLDSNSMPSNEEDIERKFTSTMVSFERDSILRNAVDVSFGLDTSFEIYEDISTSKGISEKYLTDANIFTISESLNEDSGVTDKTNTEEIMSNAKETEGNQVSDIDIFLEETRCSSMDLQDGINSNASDISMDKNVEKDLEVASTVENYSLDSSNIVFNSDVSVEKNLEAAINKSDTSEKNVDIKSENESLACSDSAGKSMEVLVSDNSNFVVNESIDPENGLSNSNSSESLSKNVSKTNDKQLPTCEANHEEEYPEELNPFGEEECTSDLDSSNPFFEDLVETKEPKTESNKIDTDSKHTTKTHQRRKITVNNPFWSDGDMSSSEEENEVPVPAPRSLSSVVPKASPRTISSSDIVHNAVKIGTTSPSPSKRKKQPAPKPPVQNSPSKPAARKARPAPLPPVLIISPENVHTSTPLFEEGQSNFPLKCNISDVKHSPVVSEWEKRKSDKEENNRTRKSSDGIPSGKHLNNDKHVATKFKRKKGPAPAMPVMRRSVTPLPIADIKQELEVIELQQQGLEKQGVKLEQLIRMKCEGGADITDNSTRSIETATIGMTDDEVDDLVLQLFEIVNEKNELFRRQAQLMYMRRQQRLEEEHADLEYQIRCLMAQPETNRTDSDKQLEEQLISRLLEVVTMRNEVIDCLEMDRIRAVEEDHSISSRLESYTAQREQQNDDSSSKSLQNSPVKLSKKEKKKEKEKKKLKKLNIKKQDIDKDIDESEISSESLKNSSKILKEKKKSKWFS</sequence>
<feature type="region of interest" description="Disordered" evidence="5">
    <location>
        <begin position="216"/>
        <end position="258"/>
    </location>
</feature>
<name>A0A6M2DRL7_XENCH</name>
<evidence type="ECO:0000256" key="4">
    <source>
        <dbReference type="PROSITE-ProRule" id="PRU00125"/>
    </source>
</evidence>
<protein>
    <submittedName>
        <fullName evidence="8">Putative mical-like protein 1 isoform x3</fullName>
    </submittedName>
</protein>
<dbReference type="EMBL" id="GIIL01004105">
    <property type="protein sequence ID" value="NOV47831.1"/>
    <property type="molecule type" value="Transcribed_RNA"/>
</dbReference>
<dbReference type="Pfam" id="PF12130">
    <property type="entry name" value="bMERB_dom"/>
    <property type="match status" value="1"/>
</dbReference>
<evidence type="ECO:0000256" key="1">
    <source>
        <dbReference type="ARBA" id="ARBA00022723"/>
    </source>
</evidence>
<dbReference type="InterPro" id="IPR001781">
    <property type="entry name" value="Znf_LIM"/>
</dbReference>
<feature type="domain" description="BMERB" evidence="7">
    <location>
        <begin position="736"/>
        <end position="904"/>
    </location>
</feature>
<feature type="region of interest" description="Disordered" evidence="5">
    <location>
        <begin position="420"/>
        <end position="440"/>
    </location>
</feature>
<dbReference type="InterPro" id="IPR050540">
    <property type="entry name" value="F-actin_Monoox_Mical"/>
</dbReference>
<reference evidence="8" key="1">
    <citation type="submission" date="2020-03" db="EMBL/GenBank/DDBJ databases">
        <title>Transcriptomic Profiling of the Digestive Tract of the Rat Flea, Xenopsylla cheopis, Following Blood Feeding and Infection with Yersinia pestis.</title>
        <authorList>
            <person name="Bland D.M."/>
            <person name="Martens C.A."/>
            <person name="Virtaneva K."/>
            <person name="Kanakabandi K."/>
            <person name="Long D."/>
            <person name="Rosenke R."/>
            <person name="Saturday G.A."/>
            <person name="Hoyt F.H."/>
            <person name="Bruno D.P."/>
            <person name="Ribeiro J.M.C."/>
            <person name="Hinnebusch J."/>
        </authorList>
    </citation>
    <scope>NUCLEOTIDE SEQUENCE</scope>
</reference>
<dbReference type="PROSITE" id="PS51848">
    <property type="entry name" value="BMERB"/>
    <property type="match status" value="1"/>
</dbReference>
<feature type="region of interest" description="Disordered" evidence="5">
    <location>
        <begin position="905"/>
        <end position="948"/>
    </location>
</feature>
<feature type="compositionally biased region" description="Basic residues" evidence="5">
    <location>
        <begin position="932"/>
        <end position="948"/>
    </location>
</feature>
<dbReference type="Gene3D" id="2.10.110.10">
    <property type="entry name" value="Cysteine Rich Protein"/>
    <property type="match status" value="1"/>
</dbReference>
<feature type="compositionally biased region" description="Basic and acidic residues" evidence="5">
    <location>
        <begin position="527"/>
        <end position="545"/>
    </location>
</feature>
<keyword evidence="1 4" id="KW-0479">Metal-binding</keyword>
<dbReference type="SMART" id="SM00132">
    <property type="entry name" value="LIM"/>
    <property type="match status" value="1"/>
</dbReference>
<dbReference type="GO" id="GO:0046872">
    <property type="term" value="F:metal ion binding"/>
    <property type="evidence" value="ECO:0007669"/>
    <property type="project" value="UniProtKB-KW"/>
</dbReference>
<evidence type="ECO:0000259" key="7">
    <source>
        <dbReference type="PROSITE" id="PS51848"/>
    </source>
</evidence>
<feature type="domain" description="LIM zinc-binding" evidence="6">
    <location>
        <begin position="13"/>
        <end position="76"/>
    </location>
</feature>
<feature type="compositionally biased region" description="Basic residues" evidence="5">
    <location>
        <begin position="546"/>
        <end position="555"/>
    </location>
</feature>
<organism evidence="8">
    <name type="scientific">Xenopsylla cheopis</name>
    <name type="common">Oriental rat flea</name>
    <name type="synonym">Pulex cheopis</name>
    <dbReference type="NCBI Taxonomy" id="163159"/>
    <lineage>
        <taxon>Eukaryota</taxon>
        <taxon>Metazoa</taxon>
        <taxon>Ecdysozoa</taxon>
        <taxon>Arthropoda</taxon>
        <taxon>Hexapoda</taxon>
        <taxon>Insecta</taxon>
        <taxon>Pterygota</taxon>
        <taxon>Neoptera</taxon>
        <taxon>Endopterygota</taxon>
        <taxon>Siphonaptera</taxon>
        <taxon>Pulicidae</taxon>
        <taxon>Xenopsyllinae</taxon>
        <taxon>Xenopsylla</taxon>
    </lineage>
</organism>
<feature type="compositionally biased region" description="Basic and acidic residues" evidence="5">
    <location>
        <begin position="687"/>
        <end position="705"/>
    </location>
</feature>
<dbReference type="AlphaFoldDB" id="A0A6M2DRL7"/>
<evidence type="ECO:0000313" key="8">
    <source>
        <dbReference type="EMBL" id="NOV47831.1"/>
    </source>
</evidence>
<feature type="compositionally biased region" description="Low complexity" evidence="5">
    <location>
        <begin position="966"/>
        <end position="975"/>
    </location>
</feature>
<feature type="region of interest" description="Disordered" evidence="5">
    <location>
        <begin position="461"/>
        <end position="649"/>
    </location>
</feature>
<evidence type="ECO:0000256" key="3">
    <source>
        <dbReference type="ARBA" id="ARBA00023038"/>
    </source>
</evidence>
<feature type="compositionally biased region" description="Low complexity" evidence="5">
    <location>
        <begin position="465"/>
        <end position="483"/>
    </location>
</feature>
<feature type="compositionally biased region" description="Polar residues" evidence="5">
    <location>
        <begin position="905"/>
        <end position="930"/>
    </location>
</feature>
<accession>A0A6M2DRL7</accession>
<evidence type="ECO:0000256" key="2">
    <source>
        <dbReference type="ARBA" id="ARBA00022833"/>
    </source>
</evidence>
<dbReference type="SMART" id="SM01203">
    <property type="entry name" value="DUF3585"/>
    <property type="match status" value="1"/>
</dbReference>
<dbReference type="Pfam" id="PF00412">
    <property type="entry name" value="LIM"/>
    <property type="match status" value="1"/>
</dbReference>
<dbReference type="CDD" id="cd09400">
    <property type="entry name" value="LIM_like_1"/>
    <property type="match status" value="1"/>
</dbReference>